<evidence type="ECO:0000313" key="2">
    <source>
        <dbReference type="EMBL" id="KIO00310.1"/>
    </source>
</evidence>
<keyword evidence="3" id="KW-1185">Reference proteome</keyword>
<keyword evidence="1" id="KW-0472">Membrane</keyword>
<name>A0A0C3NGY8_PISTI</name>
<gene>
    <name evidence="2" type="ORF">M404DRAFT_768922</name>
</gene>
<evidence type="ECO:0000313" key="3">
    <source>
        <dbReference type="Proteomes" id="UP000054217"/>
    </source>
</evidence>
<proteinExistence type="predicted"/>
<keyword evidence="1" id="KW-0812">Transmembrane</keyword>
<dbReference type="EMBL" id="KN831997">
    <property type="protein sequence ID" value="KIO00310.1"/>
    <property type="molecule type" value="Genomic_DNA"/>
</dbReference>
<evidence type="ECO:0000256" key="1">
    <source>
        <dbReference type="SAM" id="Phobius"/>
    </source>
</evidence>
<dbReference type="AlphaFoldDB" id="A0A0C3NGY8"/>
<sequence>MPLETLVRCPRRKVFMFNYASMSVECIAVTLYIVGSRRFTEPMFNEAIQLTGGTPYHRLPGILYHTLTSSLRERLQVLSIN</sequence>
<reference evidence="3" key="2">
    <citation type="submission" date="2015-01" db="EMBL/GenBank/DDBJ databases">
        <title>Evolutionary Origins and Diversification of the Mycorrhizal Mutualists.</title>
        <authorList>
            <consortium name="DOE Joint Genome Institute"/>
            <consortium name="Mycorrhizal Genomics Consortium"/>
            <person name="Kohler A."/>
            <person name="Kuo A."/>
            <person name="Nagy L.G."/>
            <person name="Floudas D."/>
            <person name="Copeland A."/>
            <person name="Barry K.W."/>
            <person name="Cichocki N."/>
            <person name="Veneault-Fourrey C."/>
            <person name="LaButti K."/>
            <person name="Lindquist E.A."/>
            <person name="Lipzen A."/>
            <person name="Lundell T."/>
            <person name="Morin E."/>
            <person name="Murat C."/>
            <person name="Riley R."/>
            <person name="Ohm R."/>
            <person name="Sun H."/>
            <person name="Tunlid A."/>
            <person name="Henrissat B."/>
            <person name="Grigoriev I.V."/>
            <person name="Hibbett D.S."/>
            <person name="Martin F."/>
        </authorList>
    </citation>
    <scope>NUCLEOTIDE SEQUENCE [LARGE SCALE GENOMIC DNA]</scope>
    <source>
        <strain evidence="3">Marx 270</strain>
    </source>
</reference>
<organism evidence="2 3">
    <name type="scientific">Pisolithus tinctorius Marx 270</name>
    <dbReference type="NCBI Taxonomy" id="870435"/>
    <lineage>
        <taxon>Eukaryota</taxon>
        <taxon>Fungi</taxon>
        <taxon>Dikarya</taxon>
        <taxon>Basidiomycota</taxon>
        <taxon>Agaricomycotina</taxon>
        <taxon>Agaricomycetes</taxon>
        <taxon>Agaricomycetidae</taxon>
        <taxon>Boletales</taxon>
        <taxon>Sclerodermatineae</taxon>
        <taxon>Pisolithaceae</taxon>
        <taxon>Pisolithus</taxon>
    </lineage>
</organism>
<feature type="transmembrane region" description="Helical" evidence="1">
    <location>
        <begin position="15"/>
        <end position="34"/>
    </location>
</feature>
<keyword evidence="1" id="KW-1133">Transmembrane helix</keyword>
<protein>
    <submittedName>
        <fullName evidence="2">Uncharacterized protein</fullName>
    </submittedName>
</protein>
<reference evidence="2 3" key="1">
    <citation type="submission" date="2014-04" db="EMBL/GenBank/DDBJ databases">
        <authorList>
            <consortium name="DOE Joint Genome Institute"/>
            <person name="Kuo A."/>
            <person name="Kohler A."/>
            <person name="Costa M.D."/>
            <person name="Nagy L.G."/>
            <person name="Floudas D."/>
            <person name="Copeland A."/>
            <person name="Barry K.W."/>
            <person name="Cichocki N."/>
            <person name="Veneault-Fourrey C."/>
            <person name="LaButti K."/>
            <person name="Lindquist E.A."/>
            <person name="Lipzen A."/>
            <person name="Lundell T."/>
            <person name="Morin E."/>
            <person name="Murat C."/>
            <person name="Sun H."/>
            <person name="Tunlid A."/>
            <person name="Henrissat B."/>
            <person name="Grigoriev I.V."/>
            <person name="Hibbett D.S."/>
            <person name="Martin F."/>
            <person name="Nordberg H.P."/>
            <person name="Cantor M.N."/>
            <person name="Hua S.X."/>
        </authorList>
    </citation>
    <scope>NUCLEOTIDE SEQUENCE [LARGE SCALE GENOMIC DNA]</scope>
    <source>
        <strain evidence="2 3">Marx 270</strain>
    </source>
</reference>
<dbReference type="InParanoid" id="A0A0C3NGY8"/>
<accession>A0A0C3NGY8</accession>
<dbReference type="Proteomes" id="UP000054217">
    <property type="component" value="Unassembled WGS sequence"/>
</dbReference>
<dbReference type="HOGENOM" id="CLU_2574848_0_0_1"/>